<gene>
    <name evidence="2" type="ORF">ENG14_06735</name>
</gene>
<dbReference type="GO" id="GO:0019877">
    <property type="term" value="P:diaminopimelate biosynthetic process"/>
    <property type="evidence" value="ECO:0007669"/>
    <property type="project" value="UniProtKB-ARBA"/>
</dbReference>
<dbReference type="InterPro" id="IPR017439">
    <property type="entry name" value="Amidohydrolase"/>
</dbReference>
<dbReference type="EMBL" id="DQZW01000320">
    <property type="protein sequence ID" value="HDL90581.1"/>
    <property type="molecule type" value="Genomic_DNA"/>
</dbReference>
<dbReference type="Proteomes" id="UP000886355">
    <property type="component" value="Unassembled WGS sequence"/>
</dbReference>
<reference evidence="2" key="1">
    <citation type="journal article" date="2020" name="mSystems">
        <title>Genome- and Community-Level Interaction Insights into Carbon Utilization and Element Cycling Functions of Hydrothermarchaeota in Hydrothermal Sediment.</title>
        <authorList>
            <person name="Zhou Z."/>
            <person name="Liu Y."/>
            <person name="Xu W."/>
            <person name="Pan J."/>
            <person name="Luo Z.H."/>
            <person name="Li M."/>
        </authorList>
    </citation>
    <scope>NUCLEOTIDE SEQUENCE [LARGE SCALE GENOMIC DNA]</scope>
    <source>
        <strain evidence="2">HyVt-19</strain>
    </source>
</reference>
<dbReference type="PANTHER" id="PTHR11014">
    <property type="entry name" value="PEPTIDASE M20 FAMILY MEMBER"/>
    <property type="match status" value="1"/>
</dbReference>
<sequence length="280" mass="30511">MKMSEEVAFGKWLTELRRHFHKYPELGYQEIKTSQKIREILTELGVPFIYPVAETGVVAFLKARSDGPVRAFRTDMDALPIEEQNNVSYRSRHQGIMHACGHDGHMAIALGIVRKLVELKWTEKGRGKILFIFQPAEEGGAGAARMLESGALEDENVEAIYAFHLNPGLDLGKVGVAKDVSNAASDMFEIKVVGTGGHGAHPHVATDVILTTADVITKTHHIVSRSINALDSAVVSVGSVHAGSAPNVLPSEAVIAGTIRTFREEVRKHIQDTMKEICSG</sequence>
<dbReference type="GO" id="GO:0050118">
    <property type="term" value="F:N-acetyldiaminopimelate deacetylase activity"/>
    <property type="evidence" value="ECO:0007669"/>
    <property type="project" value="UniProtKB-ARBA"/>
</dbReference>
<dbReference type="SUPFAM" id="SSF55031">
    <property type="entry name" value="Bacterial exopeptidase dimerisation domain"/>
    <property type="match status" value="1"/>
</dbReference>
<keyword evidence="1" id="KW-0378">Hydrolase</keyword>
<accession>A0A7C1B298</accession>
<dbReference type="FunFam" id="3.30.70.360:FF:000001">
    <property type="entry name" value="N-acetyldiaminopimelate deacetylase"/>
    <property type="match status" value="1"/>
</dbReference>
<dbReference type="PANTHER" id="PTHR11014:SF63">
    <property type="entry name" value="METALLOPEPTIDASE, PUTATIVE (AFU_ORTHOLOGUE AFUA_6G09600)-RELATED"/>
    <property type="match status" value="1"/>
</dbReference>
<protein>
    <submittedName>
        <fullName evidence="2">Amidohydrolase</fullName>
    </submittedName>
</protein>
<proteinExistence type="predicted"/>
<organism evidence="2">
    <name type="scientific">Thermodesulforhabdus norvegica</name>
    <dbReference type="NCBI Taxonomy" id="39841"/>
    <lineage>
        <taxon>Bacteria</taxon>
        <taxon>Pseudomonadati</taxon>
        <taxon>Thermodesulfobacteriota</taxon>
        <taxon>Syntrophobacteria</taxon>
        <taxon>Syntrophobacterales</taxon>
        <taxon>Thermodesulforhabdaceae</taxon>
        <taxon>Thermodesulforhabdus</taxon>
    </lineage>
</organism>
<dbReference type="CDD" id="cd03886">
    <property type="entry name" value="M20_Acy1"/>
    <property type="match status" value="1"/>
</dbReference>
<comment type="caution">
    <text evidence="2">The sequence shown here is derived from an EMBL/GenBank/DDBJ whole genome shotgun (WGS) entry which is preliminary data.</text>
</comment>
<dbReference type="SUPFAM" id="SSF53187">
    <property type="entry name" value="Zn-dependent exopeptidases"/>
    <property type="match status" value="1"/>
</dbReference>
<evidence type="ECO:0000256" key="1">
    <source>
        <dbReference type="ARBA" id="ARBA00022801"/>
    </source>
</evidence>
<dbReference type="InterPro" id="IPR002933">
    <property type="entry name" value="Peptidase_M20"/>
</dbReference>
<dbReference type="Gene3D" id="3.40.630.10">
    <property type="entry name" value="Zn peptidases"/>
    <property type="match status" value="1"/>
</dbReference>
<feature type="non-terminal residue" evidence="2">
    <location>
        <position position="280"/>
    </location>
</feature>
<evidence type="ECO:0000313" key="2">
    <source>
        <dbReference type="EMBL" id="HDL90581.1"/>
    </source>
</evidence>
<dbReference type="Gene3D" id="3.30.70.360">
    <property type="match status" value="1"/>
</dbReference>
<dbReference type="NCBIfam" id="TIGR01891">
    <property type="entry name" value="amidohydrolases"/>
    <property type="match status" value="1"/>
</dbReference>
<dbReference type="AlphaFoldDB" id="A0A7C1B298"/>
<dbReference type="InterPro" id="IPR036264">
    <property type="entry name" value="Bact_exopeptidase_dim_dom"/>
</dbReference>
<dbReference type="Pfam" id="PF01546">
    <property type="entry name" value="Peptidase_M20"/>
    <property type="match status" value="1"/>
</dbReference>
<name>A0A7C1B298_9BACT</name>